<evidence type="ECO:0000313" key="8">
    <source>
        <dbReference type="EMBL" id="USR79208.1"/>
    </source>
</evidence>
<evidence type="ECO:0000256" key="5">
    <source>
        <dbReference type="HAMAP-Rule" id="MF_01334"/>
    </source>
</evidence>
<keyword evidence="1 5" id="KW-0699">rRNA-binding</keyword>
<dbReference type="EMBL" id="CP099547">
    <property type="protein sequence ID" value="USR79208.1"/>
    <property type="molecule type" value="Genomic_DNA"/>
</dbReference>
<dbReference type="Gene3D" id="2.170.120.20">
    <property type="entry name" value="Ribosomal protein L25, beta domain"/>
    <property type="match status" value="1"/>
</dbReference>
<keyword evidence="9" id="KW-1185">Reference proteome</keyword>
<gene>
    <name evidence="5" type="primary">rplY</name>
    <name evidence="5" type="synonym">ctc</name>
    <name evidence="8" type="ORF">NG665_07465</name>
</gene>
<dbReference type="InterPro" id="IPR020056">
    <property type="entry name" value="Rbsml_bL25/Gln-tRNA_synth_N"/>
</dbReference>
<protein>
    <recommendedName>
        <fullName evidence="5">Large ribosomal subunit protein bL25</fullName>
    </recommendedName>
    <alternativeName>
        <fullName evidence="5">General stress protein CTC</fullName>
    </alternativeName>
</protein>
<accession>A0ABY5AJ48</accession>
<dbReference type="NCBIfam" id="TIGR00731">
    <property type="entry name" value="bL25_bact_ctc"/>
    <property type="match status" value="1"/>
</dbReference>
<name>A0ABY5AJ48_9ACTO</name>
<comment type="similarity">
    <text evidence="5">Belongs to the bacterial ribosomal protein bL25 family. CTC subfamily.</text>
</comment>
<dbReference type="InterPro" id="IPR037121">
    <property type="entry name" value="Ribosomal_bL25_C"/>
</dbReference>
<dbReference type="PANTHER" id="PTHR33284">
    <property type="entry name" value="RIBOSOMAL PROTEIN L25/GLN-TRNA SYNTHETASE, ANTI-CODON-BINDING DOMAIN-CONTAINING PROTEIN"/>
    <property type="match status" value="1"/>
</dbReference>
<proteinExistence type="inferred from homology"/>
<reference evidence="8" key="1">
    <citation type="submission" date="2022-06" db="EMBL/GenBank/DDBJ databases">
        <title>Complete Genome Sequence of Arcanobacterium pinnipediorum strain DSM 28752 isolated from a harbour seal.</title>
        <authorList>
            <person name="Borowiak M."/>
            <person name="Kreitlow A."/>
            <person name="Alssahen M."/>
            <person name="Malorny B."/>
            <person name="Laemmler C."/>
            <person name="Prenger-Berninghoff E."/>
            <person name="Siebert U."/>
            <person name="Ploetz M."/>
            <person name="Abdulmawjood A."/>
        </authorList>
    </citation>
    <scope>NUCLEOTIDE SEQUENCE</scope>
    <source>
        <strain evidence="8">DSM 28752</strain>
    </source>
</reference>
<organism evidence="8 9">
    <name type="scientific">Arcanobacterium pinnipediorum</name>
    <dbReference type="NCBI Taxonomy" id="1503041"/>
    <lineage>
        <taxon>Bacteria</taxon>
        <taxon>Bacillati</taxon>
        <taxon>Actinomycetota</taxon>
        <taxon>Actinomycetes</taxon>
        <taxon>Actinomycetales</taxon>
        <taxon>Actinomycetaceae</taxon>
        <taxon>Arcanobacterium</taxon>
    </lineage>
</organism>
<dbReference type="InterPro" id="IPR001021">
    <property type="entry name" value="Ribosomal_bL25_long"/>
</dbReference>
<comment type="subunit">
    <text evidence="5">Part of the 50S ribosomal subunit; part of the 5S rRNA/L5/L18/L25 subcomplex. Contacts the 5S rRNA. Binds to the 5S rRNA independently of L5 and L18.</text>
</comment>
<sequence>MADLLAAEIRKEFGKGASRRLRRDDKLPGVLYGHGEDPLHLELDYHATYLAVRGNANALLSIDVAGEKHLAIVKDVQRNPLSRLIEHVDFLRVSKGEKVDVEVPIVLEGEPAGAAMANAEILQILAKASATNIPESIVVNVEGLEEGAHVTVADLNIPSDVEIELDPETVVVVISVPSAEVPEDAAVEEEAPAAEEDGE</sequence>
<dbReference type="PANTHER" id="PTHR33284:SF1">
    <property type="entry name" value="RIBOSOMAL PROTEIN L25_GLN-TRNA SYNTHETASE, ANTI-CODON-BINDING DOMAIN-CONTAINING PROTEIN"/>
    <property type="match status" value="1"/>
</dbReference>
<dbReference type="Pfam" id="PF14693">
    <property type="entry name" value="Ribosomal_TL5_C"/>
    <property type="match status" value="1"/>
</dbReference>
<dbReference type="Gene3D" id="2.40.240.10">
    <property type="entry name" value="Ribosomal Protein L25, Chain P"/>
    <property type="match status" value="1"/>
</dbReference>
<comment type="function">
    <text evidence="5">This is one of the proteins that binds to the 5S RNA in the ribosome where it forms part of the central protuberance.</text>
</comment>
<dbReference type="Proteomes" id="UP001056109">
    <property type="component" value="Chromosome"/>
</dbReference>
<dbReference type="InterPro" id="IPR020057">
    <property type="entry name" value="Ribosomal_bL25_b-dom"/>
</dbReference>
<evidence type="ECO:0000313" key="9">
    <source>
        <dbReference type="Proteomes" id="UP001056109"/>
    </source>
</evidence>
<dbReference type="NCBIfam" id="NF004131">
    <property type="entry name" value="PRK05618.2-1"/>
    <property type="match status" value="1"/>
</dbReference>
<evidence type="ECO:0000256" key="3">
    <source>
        <dbReference type="ARBA" id="ARBA00022980"/>
    </source>
</evidence>
<dbReference type="InterPro" id="IPR020930">
    <property type="entry name" value="Ribosomal_uL5_bac-type"/>
</dbReference>
<evidence type="ECO:0000256" key="2">
    <source>
        <dbReference type="ARBA" id="ARBA00022884"/>
    </source>
</evidence>
<keyword evidence="4 5" id="KW-0687">Ribonucleoprotein</keyword>
<dbReference type="CDD" id="cd00495">
    <property type="entry name" value="Ribosomal_L25_TL5_CTC"/>
    <property type="match status" value="1"/>
</dbReference>
<dbReference type="InterPro" id="IPR011035">
    <property type="entry name" value="Ribosomal_bL25/Gln-tRNA_synth"/>
</dbReference>
<keyword evidence="3 5" id="KW-0689">Ribosomal protein</keyword>
<dbReference type="HAMAP" id="MF_01334">
    <property type="entry name" value="Ribosomal_bL25_CTC"/>
    <property type="match status" value="1"/>
</dbReference>
<dbReference type="SUPFAM" id="SSF50715">
    <property type="entry name" value="Ribosomal protein L25-like"/>
    <property type="match status" value="1"/>
</dbReference>
<dbReference type="GO" id="GO:0005840">
    <property type="term" value="C:ribosome"/>
    <property type="evidence" value="ECO:0007669"/>
    <property type="project" value="UniProtKB-KW"/>
</dbReference>
<evidence type="ECO:0000256" key="1">
    <source>
        <dbReference type="ARBA" id="ARBA00022730"/>
    </source>
</evidence>
<keyword evidence="2 5" id="KW-0694">RNA-binding</keyword>
<feature type="domain" description="Large ribosomal subunit protein bL25 beta" evidence="7">
    <location>
        <begin position="98"/>
        <end position="177"/>
    </location>
</feature>
<evidence type="ECO:0000259" key="6">
    <source>
        <dbReference type="Pfam" id="PF01386"/>
    </source>
</evidence>
<dbReference type="InterPro" id="IPR029751">
    <property type="entry name" value="Ribosomal_L25_dom"/>
</dbReference>
<feature type="domain" description="Large ribosomal subunit protein bL25 L25" evidence="6">
    <location>
        <begin position="5"/>
        <end position="90"/>
    </location>
</feature>
<evidence type="ECO:0000256" key="4">
    <source>
        <dbReference type="ARBA" id="ARBA00023274"/>
    </source>
</evidence>
<dbReference type="Pfam" id="PF01386">
    <property type="entry name" value="Ribosomal_L25p"/>
    <property type="match status" value="1"/>
</dbReference>
<dbReference type="RefSeq" id="WP_252673082.1">
    <property type="nucleotide sequence ID" value="NZ_CP099547.1"/>
</dbReference>
<evidence type="ECO:0000259" key="7">
    <source>
        <dbReference type="Pfam" id="PF14693"/>
    </source>
</evidence>